<protein>
    <submittedName>
        <fullName evidence="2">Uncharacterized protein</fullName>
    </submittedName>
</protein>
<feature type="region of interest" description="Disordered" evidence="1">
    <location>
        <begin position="1"/>
        <end position="22"/>
    </location>
</feature>
<evidence type="ECO:0000313" key="3">
    <source>
        <dbReference type="Proteomes" id="UP000020825"/>
    </source>
</evidence>
<sequence length="50" mass="5307">MQRDTGGDPAHHESPAAHLVPGDEAAAVLDLVGIVVDRVRDENERRSSGC</sequence>
<name>X8CEA4_MYCIT</name>
<gene>
    <name evidence="2" type="ORF">I550_5258</name>
</gene>
<comment type="caution">
    <text evidence="2">The sequence shown here is derived from an EMBL/GenBank/DDBJ whole genome shotgun (WGS) entry which is preliminary data.</text>
</comment>
<dbReference type="Proteomes" id="UP000020825">
    <property type="component" value="Unassembled WGS sequence"/>
</dbReference>
<organism evidence="2 3">
    <name type="scientific">Mycobacterium intracellulare 1956</name>
    <dbReference type="NCBI Taxonomy" id="1299331"/>
    <lineage>
        <taxon>Bacteria</taxon>
        <taxon>Bacillati</taxon>
        <taxon>Actinomycetota</taxon>
        <taxon>Actinomycetes</taxon>
        <taxon>Mycobacteriales</taxon>
        <taxon>Mycobacteriaceae</taxon>
        <taxon>Mycobacterium</taxon>
        <taxon>Mycobacterium avium complex (MAC)</taxon>
    </lineage>
</organism>
<accession>X8CEA4</accession>
<proteinExistence type="predicted"/>
<reference evidence="2 3" key="1">
    <citation type="submission" date="2013-12" db="EMBL/GenBank/DDBJ databases">
        <authorList>
            <person name="Zelazny A."/>
            <person name="Olivier K."/>
            <person name="Holland S."/>
            <person name="Lenaerts A."/>
            <person name="Ordway D."/>
            <person name="DeGroote M.A."/>
            <person name="Parker T."/>
            <person name="Sizemore C."/>
            <person name="Tallon L.J."/>
            <person name="Sadzewicz L.K."/>
            <person name="Sengamalay N."/>
            <person name="Fraser C.M."/>
            <person name="Hine E."/>
            <person name="Shefchek K.A."/>
            <person name="Das S.P."/>
            <person name="Tettelin H."/>
        </authorList>
    </citation>
    <scope>NUCLEOTIDE SEQUENCE [LARGE SCALE GENOMIC DNA]</scope>
    <source>
        <strain evidence="2 3">1956</strain>
    </source>
</reference>
<dbReference type="EMBL" id="JAOG01000003">
    <property type="protein sequence ID" value="EUA53620.1"/>
    <property type="molecule type" value="Genomic_DNA"/>
</dbReference>
<evidence type="ECO:0000313" key="2">
    <source>
        <dbReference type="EMBL" id="EUA53620.1"/>
    </source>
</evidence>
<dbReference type="AlphaFoldDB" id="X8CEA4"/>
<evidence type="ECO:0000256" key="1">
    <source>
        <dbReference type="SAM" id="MobiDB-lite"/>
    </source>
</evidence>
<feature type="compositionally biased region" description="Basic and acidic residues" evidence="1">
    <location>
        <begin position="1"/>
        <end position="15"/>
    </location>
</feature>